<comment type="caution">
    <text evidence="1">The sequence shown here is derived from an EMBL/GenBank/DDBJ whole genome shotgun (WGS) entry which is preliminary data.</text>
</comment>
<gene>
    <name evidence="1" type="ORF">SNAT2548_LOCUS16632</name>
</gene>
<reference evidence="1" key="1">
    <citation type="submission" date="2021-02" db="EMBL/GenBank/DDBJ databases">
        <authorList>
            <person name="Dougan E. K."/>
            <person name="Rhodes N."/>
            <person name="Thang M."/>
            <person name="Chan C."/>
        </authorList>
    </citation>
    <scope>NUCLEOTIDE SEQUENCE</scope>
</reference>
<dbReference type="EMBL" id="CAJNDS010002086">
    <property type="protein sequence ID" value="CAE7317172.1"/>
    <property type="molecule type" value="Genomic_DNA"/>
</dbReference>
<evidence type="ECO:0000313" key="2">
    <source>
        <dbReference type="Proteomes" id="UP000604046"/>
    </source>
</evidence>
<name>A0A812NVY0_9DINO</name>
<dbReference type="AlphaFoldDB" id="A0A812NVY0"/>
<organism evidence="1 2">
    <name type="scientific">Symbiodinium natans</name>
    <dbReference type="NCBI Taxonomy" id="878477"/>
    <lineage>
        <taxon>Eukaryota</taxon>
        <taxon>Sar</taxon>
        <taxon>Alveolata</taxon>
        <taxon>Dinophyceae</taxon>
        <taxon>Suessiales</taxon>
        <taxon>Symbiodiniaceae</taxon>
        <taxon>Symbiodinium</taxon>
    </lineage>
</organism>
<dbReference type="OrthoDB" id="447926at2759"/>
<dbReference type="Proteomes" id="UP000604046">
    <property type="component" value="Unassembled WGS sequence"/>
</dbReference>
<proteinExistence type="predicted"/>
<protein>
    <submittedName>
        <fullName evidence="1">Uncharacterized protein</fullName>
    </submittedName>
</protein>
<sequence>MSCPPPTLLDTADEDAPGAAELPVQVDSDSDAADADGPAAELAAGALLQDHAAPHLEKVVEALRYLDVDAPVRGEQGGSLSFGAYVHVRAGVRALSRVYPTLTRLLTRVLRHHFPGDTFTTLVVNFDVCAAPHRDQQNSWLPSLLLPLTQFVGGGIWVESPTGLETRIFRGRRVLGAVAPLRGPTRLSARSLLHATEPWQGSRVLLVGFHLAGFRTLQLQDRAYLQQLGFLFPDEEQERRAMLSRWTPHGTQVQQALPCSAPKWPVGKLRHGCGPDVYYID</sequence>
<evidence type="ECO:0000313" key="1">
    <source>
        <dbReference type="EMBL" id="CAE7317172.1"/>
    </source>
</evidence>
<accession>A0A812NVY0</accession>
<keyword evidence="2" id="KW-1185">Reference proteome</keyword>